<keyword evidence="7 14" id="KW-0378">Hydrolase</keyword>
<accession>A0A2S8FN98</accession>
<evidence type="ECO:0000256" key="9">
    <source>
        <dbReference type="ARBA" id="ARBA00022840"/>
    </source>
</evidence>
<dbReference type="Pfam" id="PF01434">
    <property type="entry name" value="Peptidase_M41"/>
    <property type="match status" value="1"/>
</dbReference>
<organism evidence="18 19">
    <name type="scientific">Blastopirellula marina</name>
    <dbReference type="NCBI Taxonomy" id="124"/>
    <lineage>
        <taxon>Bacteria</taxon>
        <taxon>Pseudomonadati</taxon>
        <taxon>Planctomycetota</taxon>
        <taxon>Planctomycetia</taxon>
        <taxon>Pirellulales</taxon>
        <taxon>Pirellulaceae</taxon>
        <taxon>Blastopirellula</taxon>
    </lineage>
</organism>
<feature type="binding site" evidence="14">
    <location>
        <begin position="249"/>
        <end position="256"/>
    </location>
    <ligand>
        <name>ATP</name>
        <dbReference type="ChEBI" id="CHEBI:30616"/>
    </ligand>
</feature>
<dbReference type="InterPro" id="IPR003960">
    <property type="entry name" value="ATPase_AAA_CS"/>
</dbReference>
<dbReference type="InterPro" id="IPR027417">
    <property type="entry name" value="P-loop_NTPase"/>
</dbReference>
<comment type="caution">
    <text evidence="18">The sequence shown here is derived from an EMBL/GenBank/DDBJ whole genome shotgun (WGS) entry which is preliminary data.</text>
</comment>
<dbReference type="FunFam" id="1.20.58.760:FF:000001">
    <property type="entry name" value="ATP-dependent zinc metalloprotease FtsH"/>
    <property type="match status" value="1"/>
</dbReference>
<comment type="subunit">
    <text evidence="14">Homohexamer.</text>
</comment>
<feature type="binding site" evidence="14">
    <location>
        <position position="471"/>
    </location>
    <ligand>
        <name>Zn(2+)</name>
        <dbReference type="ChEBI" id="CHEBI:29105"/>
        <note>catalytic</note>
    </ligand>
</feature>
<dbReference type="GO" id="GO:0005524">
    <property type="term" value="F:ATP binding"/>
    <property type="evidence" value="ECO:0007669"/>
    <property type="project" value="UniProtKB-UniRule"/>
</dbReference>
<evidence type="ECO:0000259" key="17">
    <source>
        <dbReference type="SMART" id="SM00382"/>
    </source>
</evidence>
<keyword evidence="3 14" id="KW-0645">Protease</keyword>
<feature type="region of interest" description="Disordered" evidence="16">
    <location>
        <begin position="651"/>
        <end position="689"/>
    </location>
</feature>
<evidence type="ECO:0000256" key="13">
    <source>
        <dbReference type="ARBA" id="ARBA00061570"/>
    </source>
</evidence>
<evidence type="ECO:0000256" key="4">
    <source>
        <dbReference type="ARBA" id="ARBA00022692"/>
    </source>
</evidence>
<gene>
    <name evidence="14" type="primary">ftsH</name>
    <name evidence="18" type="ORF">C5Y98_15565</name>
</gene>
<dbReference type="GO" id="GO:0051301">
    <property type="term" value="P:cell division"/>
    <property type="evidence" value="ECO:0007669"/>
    <property type="project" value="UniProtKB-KW"/>
</dbReference>
<comment type="function">
    <text evidence="14">Acts as a processive, ATP-dependent zinc metallopeptidase for both cytoplasmic and membrane proteins. Plays a role in the quality control of integral membrane proteins.</text>
</comment>
<dbReference type="NCBIfam" id="TIGR01241">
    <property type="entry name" value="FtsH_fam"/>
    <property type="match status" value="1"/>
</dbReference>
<dbReference type="InterPro" id="IPR003959">
    <property type="entry name" value="ATPase_AAA_core"/>
</dbReference>
<evidence type="ECO:0000256" key="6">
    <source>
        <dbReference type="ARBA" id="ARBA00022741"/>
    </source>
</evidence>
<keyword evidence="11 14" id="KW-0482">Metalloprotease</keyword>
<dbReference type="SUPFAM" id="SSF52540">
    <property type="entry name" value="P-loop containing nucleoside triphosphate hydrolases"/>
    <property type="match status" value="1"/>
</dbReference>
<sequence length="689" mass="75326">MDNNDESPKRRGDKNGSSGNLWYVVLAGVAIFLVVLYLIRPSSEELSQPELENLISSLEKDANGNFTGGTTVRRKGSDDKVSNIRYTNLHDVEIGSASVTGKVDRYDADSPDPSKAATKNQKIVTYLVRSENANGKIQDMLDEKGFTDYKAAGPPNFFEIYGGMLLVIALGIAFCYLMIRRIGGTGSAIAFGRSRGKLHMQDDLNITFDDVAGIEEAVDEVKEIVDFLRSPEKYQELGGRIPKGVLLVGPPGTGKTLLAKAIAGEAGVSFFSMSGSDFVEMFVGVGAARVRDLFQQAAAKSPCIIFIDELDALGKTRGAGLVGGHDEREQTLNALLVEMDGFEANNGIILIAATNRPEMLDPALLRPGRFDRQVLVDRPDAGGREDILRVHVRSVKLDDTVNLKGVAAITTGFSGADLANLVNEAALLAARKGKAAVGMVEFDEGVERVTAGLEKKQRVMHQDEKLRVAYHESGHALVAYCLPNTDPVHKVSIIPRGLAALGYTMQRPTEDRFLMTQSELESRIQVLLAGTLAEEMVYEEISTGAQNDLERATEIARSMVTDFGMSRLGRVNYRASGRSAFIPEQSEERARSHSEETYREIDLEIKRIIDELLLRTKRMMEDRRAALVSLSERLMELEVVDADELKRVIEETSDGPRIVPGTETKRTGTPKEINADDIPPASGSMDQGT</sequence>
<dbReference type="GO" id="GO:0004176">
    <property type="term" value="F:ATP-dependent peptidase activity"/>
    <property type="evidence" value="ECO:0007669"/>
    <property type="project" value="InterPro"/>
</dbReference>
<keyword evidence="18" id="KW-0131">Cell cycle</keyword>
<dbReference type="GO" id="GO:0006508">
    <property type="term" value="P:proteolysis"/>
    <property type="evidence" value="ECO:0007669"/>
    <property type="project" value="UniProtKB-KW"/>
</dbReference>
<evidence type="ECO:0000256" key="5">
    <source>
        <dbReference type="ARBA" id="ARBA00022723"/>
    </source>
</evidence>
<dbReference type="RefSeq" id="WP_105355292.1">
    <property type="nucleotide sequence ID" value="NZ_PUIB01000017.1"/>
</dbReference>
<evidence type="ECO:0000256" key="7">
    <source>
        <dbReference type="ARBA" id="ARBA00022801"/>
    </source>
</evidence>
<feature type="domain" description="AAA+ ATPase" evidence="17">
    <location>
        <begin position="241"/>
        <end position="380"/>
    </location>
</feature>
<dbReference type="GO" id="GO:0008270">
    <property type="term" value="F:zinc ion binding"/>
    <property type="evidence" value="ECO:0007669"/>
    <property type="project" value="UniProtKB-UniRule"/>
</dbReference>
<dbReference type="Proteomes" id="UP000239388">
    <property type="component" value="Unassembled WGS sequence"/>
</dbReference>
<dbReference type="InterPro" id="IPR000642">
    <property type="entry name" value="Peptidase_M41"/>
</dbReference>
<dbReference type="InterPro" id="IPR005936">
    <property type="entry name" value="FtsH"/>
</dbReference>
<proteinExistence type="inferred from homology"/>
<evidence type="ECO:0000256" key="14">
    <source>
        <dbReference type="HAMAP-Rule" id="MF_01458"/>
    </source>
</evidence>
<dbReference type="InterPro" id="IPR003593">
    <property type="entry name" value="AAA+_ATPase"/>
</dbReference>
<dbReference type="OrthoDB" id="9809379at2"/>
<dbReference type="PANTHER" id="PTHR23076">
    <property type="entry name" value="METALLOPROTEASE M41 FTSH"/>
    <property type="match status" value="1"/>
</dbReference>
<dbReference type="Pfam" id="PF00004">
    <property type="entry name" value="AAA"/>
    <property type="match status" value="1"/>
</dbReference>
<keyword evidence="18" id="KW-0132">Cell division</keyword>
<dbReference type="Gene3D" id="3.40.50.300">
    <property type="entry name" value="P-loop containing nucleotide triphosphate hydrolases"/>
    <property type="match status" value="1"/>
</dbReference>
<dbReference type="SUPFAM" id="SSF140990">
    <property type="entry name" value="FtsH protease domain-like"/>
    <property type="match status" value="1"/>
</dbReference>
<dbReference type="GO" id="GO:0016887">
    <property type="term" value="F:ATP hydrolysis activity"/>
    <property type="evidence" value="ECO:0007669"/>
    <property type="project" value="UniProtKB-UniRule"/>
</dbReference>
<keyword evidence="6 14" id="KW-0547">Nucleotide-binding</keyword>
<dbReference type="SMART" id="SM00382">
    <property type="entry name" value="AAA"/>
    <property type="match status" value="1"/>
</dbReference>
<evidence type="ECO:0000256" key="1">
    <source>
        <dbReference type="ARBA" id="ARBA00004370"/>
    </source>
</evidence>
<dbReference type="EMBL" id="PUIB01000017">
    <property type="protein sequence ID" value="PQO33656.1"/>
    <property type="molecule type" value="Genomic_DNA"/>
</dbReference>
<reference evidence="18 19" key="1">
    <citation type="submission" date="2018-02" db="EMBL/GenBank/DDBJ databases">
        <title>Comparative genomes isolates from brazilian mangrove.</title>
        <authorList>
            <person name="Araujo J.E."/>
            <person name="Taketani R.G."/>
            <person name="Silva M.C.P."/>
            <person name="Loureco M.V."/>
            <person name="Andreote F.D."/>
        </authorList>
    </citation>
    <scope>NUCLEOTIDE SEQUENCE [LARGE SCALE GENOMIC DNA]</scope>
    <source>
        <strain evidence="18 19">NAP PRIS-MGV</strain>
    </source>
</reference>
<dbReference type="HAMAP" id="MF_01458">
    <property type="entry name" value="FtsH"/>
    <property type="match status" value="1"/>
</dbReference>
<comment type="subcellular location">
    <subcellularLocation>
        <location evidence="14">Cell membrane</location>
        <topology evidence="14">Multi-pass membrane protein</topology>
        <orientation evidence="14">Cytoplasmic side</orientation>
    </subcellularLocation>
    <subcellularLocation>
        <location evidence="1">Membrane</location>
    </subcellularLocation>
</comment>
<evidence type="ECO:0000256" key="12">
    <source>
        <dbReference type="ARBA" id="ARBA00023136"/>
    </source>
</evidence>
<feature type="binding site" evidence="14">
    <location>
        <position position="548"/>
    </location>
    <ligand>
        <name>Zn(2+)</name>
        <dbReference type="ChEBI" id="CHEBI:29105"/>
        <note>catalytic</note>
    </ligand>
</feature>
<feature type="binding site" evidence="14">
    <location>
        <position position="475"/>
    </location>
    <ligand>
        <name>Zn(2+)</name>
        <dbReference type="ChEBI" id="CHEBI:29105"/>
        <note>catalytic</note>
    </ligand>
</feature>
<dbReference type="Gene3D" id="1.20.58.760">
    <property type="entry name" value="Peptidase M41"/>
    <property type="match status" value="1"/>
</dbReference>
<evidence type="ECO:0000256" key="11">
    <source>
        <dbReference type="ARBA" id="ARBA00023049"/>
    </source>
</evidence>
<feature type="active site" evidence="14">
    <location>
        <position position="472"/>
    </location>
</feature>
<comment type="similarity">
    <text evidence="15">Belongs to the AAA ATPase family.</text>
</comment>
<keyword evidence="10 14" id="KW-1133">Transmembrane helix</keyword>
<evidence type="ECO:0000256" key="3">
    <source>
        <dbReference type="ARBA" id="ARBA00022670"/>
    </source>
</evidence>
<keyword evidence="14" id="KW-1003">Cell membrane</keyword>
<comment type="similarity">
    <text evidence="2 14">In the C-terminal section; belongs to the peptidase M41 family.</text>
</comment>
<evidence type="ECO:0000256" key="2">
    <source>
        <dbReference type="ARBA" id="ARBA00010044"/>
    </source>
</evidence>
<dbReference type="Gene3D" id="1.10.8.60">
    <property type="match status" value="1"/>
</dbReference>
<dbReference type="CDD" id="cd19501">
    <property type="entry name" value="RecA-like_FtsH"/>
    <property type="match status" value="1"/>
</dbReference>
<dbReference type="FunFam" id="1.10.8.60:FF:000001">
    <property type="entry name" value="ATP-dependent zinc metalloprotease FtsH"/>
    <property type="match status" value="1"/>
</dbReference>
<dbReference type="InterPro" id="IPR041569">
    <property type="entry name" value="AAA_lid_3"/>
</dbReference>
<keyword evidence="5 14" id="KW-0479">Metal-binding</keyword>
<feature type="transmembrane region" description="Helical" evidence="14">
    <location>
        <begin position="160"/>
        <end position="179"/>
    </location>
</feature>
<name>A0A2S8FN98_9BACT</name>
<dbReference type="GO" id="GO:0030163">
    <property type="term" value="P:protein catabolic process"/>
    <property type="evidence" value="ECO:0007669"/>
    <property type="project" value="UniProtKB-UniRule"/>
</dbReference>
<dbReference type="GO" id="GO:0005886">
    <property type="term" value="C:plasma membrane"/>
    <property type="evidence" value="ECO:0007669"/>
    <property type="project" value="UniProtKB-SubCell"/>
</dbReference>
<keyword evidence="4 14" id="KW-0812">Transmembrane</keyword>
<evidence type="ECO:0000256" key="15">
    <source>
        <dbReference type="RuleBase" id="RU003651"/>
    </source>
</evidence>
<dbReference type="InterPro" id="IPR037219">
    <property type="entry name" value="Peptidase_M41-like"/>
</dbReference>
<dbReference type="GO" id="GO:0004222">
    <property type="term" value="F:metalloendopeptidase activity"/>
    <property type="evidence" value="ECO:0007669"/>
    <property type="project" value="InterPro"/>
</dbReference>
<dbReference type="FunFam" id="3.40.50.300:FF:000001">
    <property type="entry name" value="ATP-dependent zinc metalloprotease FtsH"/>
    <property type="match status" value="1"/>
</dbReference>
<feature type="transmembrane region" description="Helical" evidence="14">
    <location>
        <begin position="21"/>
        <end position="39"/>
    </location>
</feature>
<evidence type="ECO:0000256" key="16">
    <source>
        <dbReference type="SAM" id="MobiDB-lite"/>
    </source>
</evidence>
<evidence type="ECO:0000313" key="19">
    <source>
        <dbReference type="Proteomes" id="UP000239388"/>
    </source>
</evidence>
<dbReference type="Pfam" id="PF17862">
    <property type="entry name" value="AAA_lid_3"/>
    <property type="match status" value="1"/>
</dbReference>
<comment type="cofactor">
    <cofactor evidence="14">
        <name>Zn(2+)</name>
        <dbReference type="ChEBI" id="CHEBI:29105"/>
    </cofactor>
    <text evidence="14">Binds 1 zinc ion per subunit.</text>
</comment>
<dbReference type="EC" id="3.4.24.-" evidence="14"/>
<keyword evidence="8 14" id="KW-0862">Zinc</keyword>
<dbReference type="PROSITE" id="PS00674">
    <property type="entry name" value="AAA"/>
    <property type="match status" value="1"/>
</dbReference>
<evidence type="ECO:0000256" key="10">
    <source>
        <dbReference type="ARBA" id="ARBA00022989"/>
    </source>
</evidence>
<protein>
    <recommendedName>
        <fullName evidence="14">ATP-dependent zinc metalloprotease FtsH</fullName>
        <ecNumber evidence="14">3.4.24.-</ecNumber>
    </recommendedName>
</protein>
<dbReference type="PANTHER" id="PTHR23076:SF97">
    <property type="entry name" value="ATP-DEPENDENT ZINC METALLOPROTEASE YME1L1"/>
    <property type="match status" value="1"/>
</dbReference>
<keyword evidence="9 14" id="KW-0067">ATP-binding</keyword>
<evidence type="ECO:0000313" key="18">
    <source>
        <dbReference type="EMBL" id="PQO33656.1"/>
    </source>
</evidence>
<evidence type="ECO:0000256" key="8">
    <source>
        <dbReference type="ARBA" id="ARBA00022833"/>
    </source>
</evidence>
<comment type="similarity">
    <text evidence="13 14">In the central section; belongs to the AAA ATPase family.</text>
</comment>
<keyword evidence="12 14" id="KW-0472">Membrane</keyword>
<dbReference type="AlphaFoldDB" id="A0A2S8FN98"/>